<dbReference type="GO" id="GO:0016491">
    <property type="term" value="F:oxidoreductase activity"/>
    <property type="evidence" value="ECO:0007669"/>
    <property type="project" value="UniProtKB-KW"/>
</dbReference>
<keyword evidence="6" id="KW-0560">Oxidoreductase</keyword>
<dbReference type="Pfam" id="PF04879">
    <property type="entry name" value="Molybdop_Fe4S4"/>
    <property type="match status" value="1"/>
</dbReference>
<dbReference type="SUPFAM" id="SSF53706">
    <property type="entry name" value="Formate dehydrogenase/DMSO reductase, domains 1-3"/>
    <property type="match status" value="1"/>
</dbReference>
<evidence type="ECO:0000256" key="6">
    <source>
        <dbReference type="ARBA" id="ARBA00023002"/>
    </source>
</evidence>
<protein>
    <submittedName>
        <fullName evidence="10">Twin-arginine translocation signal domain-containing protein</fullName>
    </submittedName>
</protein>
<dbReference type="PANTHER" id="PTHR43742">
    <property type="entry name" value="TRIMETHYLAMINE-N-OXIDE REDUCTASE"/>
    <property type="match status" value="1"/>
</dbReference>
<organism evidence="10">
    <name type="scientific">Caldiarchaeum subterraneum</name>
    <dbReference type="NCBI Taxonomy" id="311458"/>
    <lineage>
        <taxon>Archaea</taxon>
        <taxon>Nitrososphaerota</taxon>
        <taxon>Candidatus Caldarchaeales</taxon>
        <taxon>Candidatus Caldarchaeaceae</taxon>
        <taxon>Candidatus Caldarchaeum</taxon>
    </lineage>
</organism>
<keyword evidence="4" id="KW-0479">Metal-binding</keyword>
<dbReference type="Gene3D" id="3.40.228.10">
    <property type="entry name" value="Dimethylsulfoxide Reductase, domain 2"/>
    <property type="match status" value="1"/>
</dbReference>
<sequence length="811" mass="90537">MSSVSRRDFIKVAAATATAGAVGSLVSVPRETLLSIQSNVLQARSTYQFVEDSWVASTCLQCPAGCGIAVRVVEDRAVKIEGNPLHPINRGSICPKAHYGLQILYDPDRITGPLVRVGERGSPRFRQASWNEVLDTVASKLSDLRKAGMPERFLWLDGRVRGNMGDFISRFTTSFGTPNRIGHSSICSDGAVIAHYLTQGVKSYLGYDWQNTNYILLFGASFLEAWRPTTRLLRSYGHIRRERPVRAKIVVAEVRYSTTAVKADEWLRINPGTDGALALGIAHVIIRDKMYDREFIEKYTYGFEDFAELVLSKYGVEWAEKVTGLPAETIERVAHEFASTKPAIAAGQRGAMMQPNGVYAYMAIHALNALIGSIGRKGGVIVQKSPPFKPWPPLSLDEIAKTGLVKTRVDYAGTEKYPFAKNVYQQAAESIVEGKPYPVEVLMTYYTNPVFSSPNVRTWERALEKIPFIVSTSPFMDETTAYYADVVLPDHTYLERFMDDVIYPSLGYPVAAIRQPAVKPLYNTANTGDVIIQLARRIGGVVSEAFPWQSFEEAIKYRWTGIWESRRGKVGPLPLSRLNSFEEFWANVLKYGFWADPPYVFEDYKHELQTKTGKFEFHSKILEEKLNTLAEKKAKERGIDFDLAYEELLNSLNIKARGPEVFLPHYEEPEFVGDPSQYPFILATYKSIMHAEGRGTNSPWALASFGPLARIGWRNWVEIHPETAARLGVRDGEWVAVESPAGRLVAVAKIHPTSNPNVVVMPFGIGRTAYGRFASKTGTNVNTILIERRERLSGSAGFTSTRVKIVKLGGV</sequence>
<feature type="domain" description="4Fe-4S Mo/W bis-MGD-type" evidence="9">
    <location>
        <begin position="52"/>
        <end position="108"/>
    </location>
</feature>
<dbReference type="Gene3D" id="2.40.40.20">
    <property type="match status" value="1"/>
</dbReference>
<evidence type="ECO:0000256" key="2">
    <source>
        <dbReference type="ARBA" id="ARBA00022485"/>
    </source>
</evidence>
<evidence type="ECO:0000313" key="10">
    <source>
        <dbReference type="EMBL" id="HHK68496.1"/>
    </source>
</evidence>
<comment type="caution">
    <text evidence="10">The sequence shown here is derived from an EMBL/GenBank/DDBJ whole genome shotgun (WGS) entry which is preliminary data.</text>
</comment>
<name>A0A7C5LEA4_CALS0</name>
<dbReference type="AlphaFoldDB" id="A0A7C5LEA4"/>
<dbReference type="NCBIfam" id="TIGR01409">
    <property type="entry name" value="TAT_signal_seq"/>
    <property type="match status" value="1"/>
</dbReference>
<proteinExistence type="inferred from homology"/>
<keyword evidence="5" id="KW-0732">Signal</keyword>
<reference evidence="10" key="1">
    <citation type="journal article" date="2020" name="mSystems">
        <title>Genome- and Community-Level Interaction Insights into Carbon Utilization and Element Cycling Functions of Hydrothermarchaeota in Hydrothermal Sediment.</title>
        <authorList>
            <person name="Zhou Z."/>
            <person name="Liu Y."/>
            <person name="Xu W."/>
            <person name="Pan J."/>
            <person name="Luo Z.H."/>
            <person name="Li M."/>
        </authorList>
    </citation>
    <scope>NUCLEOTIDE SEQUENCE [LARGE SCALE GENOMIC DNA]</scope>
    <source>
        <strain evidence="10">SpSt-1056</strain>
    </source>
</reference>
<dbReference type="GO" id="GO:0051539">
    <property type="term" value="F:4 iron, 4 sulfur cluster binding"/>
    <property type="evidence" value="ECO:0007669"/>
    <property type="project" value="UniProtKB-KW"/>
</dbReference>
<keyword evidence="2" id="KW-0004">4Fe-4S</keyword>
<dbReference type="GO" id="GO:0046872">
    <property type="term" value="F:metal ion binding"/>
    <property type="evidence" value="ECO:0007669"/>
    <property type="project" value="UniProtKB-KW"/>
</dbReference>
<gene>
    <name evidence="10" type="ORF">ENM11_05000</name>
</gene>
<dbReference type="InterPro" id="IPR050612">
    <property type="entry name" value="Prok_Mopterin_Oxidored"/>
</dbReference>
<evidence type="ECO:0000256" key="5">
    <source>
        <dbReference type="ARBA" id="ARBA00022729"/>
    </source>
</evidence>
<dbReference type="InterPro" id="IPR009010">
    <property type="entry name" value="Asp_de-COase-like_dom_sf"/>
</dbReference>
<dbReference type="InterPro" id="IPR019546">
    <property type="entry name" value="TAT_signal_bac_arc"/>
</dbReference>
<evidence type="ECO:0000259" key="9">
    <source>
        <dbReference type="PROSITE" id="PS51669"/>
    </source>
</evidence>
<dbReference type="EMBL" id="DRWN01000034">
    <property type="protein sequence ID" value="HHK68496.1"/>
    <property type="molecule type" value="Genomic_DNA"/>
</dbReference>
<dbReference type="GO" id="GO:0043546">
    <property type="term" value="F:molybdopterin cofactor binding"/>
    <property type="evidence" value="ECO:0007669"/>
    <property type="project" value="InterPro"/>
</dbReference>
<dbReference type="InterPro" id="IPR006657">
    <property type="entry name" value="MoPterin_dinucl-bd_dom"/>
</dbReference>
<dbReference type="InterPro" id="IPR006963">
    <property type="entry name" value="Mopterin_OxRdtase_4Fe-4S_dom"/>
</dbReference>
<dbReference type="InterPro" id="IPR006311">
    <property type="entry name" value="TAT_signal"/>
</dbReference>
<evidence type="ECO:0000256" key="4">
    <source>
        <dbReference type="ARBA" id="ARBA00022723"/>
    </source>
</evidence>
<comment type="similarity">
    <text evidence="1">Belongs to the prokaryotic molybdopterin-containing oxidoreductase family.</text>
</comment>
<dbReference type="SUPFAM" id="SSF50692">
    <property type="entry name" value="ADC-like"/>
    <property type="match status" value="1"/>
</dbReference>
<dbReference type="SMART" id="SM00926">
    <property type="entry name" value="Molybdop_Fe4S4"/>
    <property type="match status" value="1"/>
</dbReference>
<dbReference type="InterPro" id="IPR006656">
    <property type="entry name" value="Mopterin_OxRdtase"/>
</dbReference>
<dbReference type="PANTHER" id="PTHR43742:SF9">
    <property type="entry name" value="TETRATHIONATE REDUCTASE SUBUNIT A"/>
    <property type="match status" value="1"/>
</dbReference>
<dbReference type="PROSITE" id="PS51669">
    <property type="entry name" value="4FE4S_MOW_BIS_MGD"/>
    <property type="match status" value="1"/>
</dbReference>
<dbReference type="Gene3D" id="2.20.25.90">
    <property type="entry name" value="ADC-like domains"/>
    <property type="match status" value="1"/>
</dbReference>
<evidence type="ECO:0000256" key="8">
    <source>
        <dbReference type="ARBA" id="ARBA00023014"/>
    </source>
</evidence>
<dbReference type="Gene3D" id="3.30.2070.10">
    <property type="entry name" value="Formate dehydrogenase/DMSO reductase"/>
    <property type="match status" value="1"/>
</dbReference>
<dbReference type="Pfam" id="PF00384">
    <property type="entry name" value="Molybdopterin"/>
    <property type="match status" value="1"/>
</dbReference>
<dbReference type="Pfam" id="PF01568">
    <property type="entry name" value="Molydop_binding"/>
    <property type="match status" value="1"/>
</dbReference>
<keyword evidence="8" id="KW-0411">Iron-sulfur</keyword>
<keyword evidence="7" id="KW-0408">Iron</keyword>
<evidence type="ECO:0000256" key="1">
    <source>
        <dbReference type="ARBA" id="ARBA00010312"/>
    </source>
</evidence>
<evidence type="ECO:0000256" key="7">
    <source>
        <dbReference type="ARBA" id="ARBA00023004"/>
    </source>
</evidence>
<evidence type="ECO:0000256" key="3">
    <source>
        <dbReference type="ARBA" id="ARBA00022505"/>
    </source>
</evidence>
<keyword evidence="3" id="KW-0500">Molybdenum</keyword>
<dbReference type="Gene3D" id="3.40.50.740">
    <property type="match status" value="1"/>
</dbReference>
<accession>A0A7C5LEA4</accession>
<dbReference type="PROSITE" id="PS51318">
    <property type="entry name" value="TAT"/>
    <property type="match status" value="1"/>
</dbReference>